<dbReference type="AlphaFoldDB" id="A0A814CMF4"/>
<reference evidence="1" key="1">
    <citation type="submission" date="2021-02" db="EMBL/GenBank/DDBJ databases">
        <authorList>
            <person name="Nowell W R."/>
        </authorList>
    </citation>
    <scope>NUCLEOTIDE SEQUENCE</scope>
</reference>
<dbReference type="OrthoDB" id="9991011at2759"/>
<accession>A0A814CMF4</accession>
<protein>
    <submittedName>
        <fullName evidence="1">Uncharacterized protein</fullName>
    </submittedName>
</protein>
<evidence type="ECO:0000313" key="2">
    <source>
        <dbReference type="Proteomes" id="UP000663891"/>
    </source>
</evidence>
<gene>
    <name evidence="1" type="ORF">VCS650_LOCUS11600</name>
</gene>
<comment type="caution">
    <text evidence="1">The sequence shown here is derived from an EMBL/GenBank/DDBJ whole genome shotgun (WGS) entry which is preliminary data.</text>
</comment>
<proteinExistence type="predicted"/>
<evidence type="ECO:0000313" key="1">
    <source>
        <dbReference type="EMBL" id="CAF0942802.1"/>
    </source>
</evidence>
<name>A0A814CMF4_9BILA</name>
<sequence length="349" mass="41342">MNYTMGTALTRVEIWVTSHLQEWLDNPTPLTSGMNRFEHLREFFEDYQSGALSYYWPQKGSTDPIGYSRFILTSLTIIHYMHKKLCGDPRFERLKNHNISIPHLLKLFKYLILPTREDMIRARYLYDYFREFSTKTYPDLLSKINSTDAFGVAYATSNYSMVQNLLKIRAQVEVDRRAKVEEVNYAKWNYKNLMKSIRNLSCSCRHSLKDRRTTCEKCSAQEQADNMQVDIFECPLPEEDVDAQAVIFELQMPIEIRSYRDILWQFINRRKPQSDSKVREWSTSRSYCEKLSSYDTGPDIRRVKLISDRESYTEHNYTRKISCTAVDGFLVKKQFNSEHLSNSTYQIQR</sequence>
<organism evidence="1 2">
    <name type="scientific">Adineta steineri</name>
    <dbReference type="NCBI Taxonomy" id="433720"/>
    <lineage>
        <taxon>Eukaryota</taxon>
        <taxon>Metazoa</taxon>
        <taxon>Spiralia</taxon>
        <taxon>Gnathifera</taxon>
        <taxon>Rotifera</taxon>
        <taxon>Eurotatoria</taxon>
        <taxon>Bdelloidea</taxon>
        <taxon>Adinetida</taxon>
        <taxon>Adinetidae</taxon>
        <taxon>Adineta</taxon>
    </lineage>
</organism>
<dbReference type="EMBL" id="CAJNON010000086">
    <property type="protein sequence ID" value="CAF0942802.1"/>
    <property type="molecule type" value="Genomic_DNA"/>
</dbReference>
<dbReference type="Proteomes" id="UP000663891">
    <property type="component" value="Unassembled WGS sequence"/>
</dbReference>